<organism evidence="1 2">
    <name type="scientific">Moryella indoligenes</name>
    <dbReference type="NCBI Taxonomy" id="371674"/>
    <lineage>
        <taxon>Bacteria</taxon>
        <taxon>Bacillati</taxon>
        <taxon>Bacillota</taxon>
        <taxon>Clostridia</taxon>
        <taxon>Lachnospirales</taxon>
        <taxon>Lachnospiraceae</taxon>
        <taxon>Moryella</taxon>
    </lineage>
</organism>
<dbReference type="Proteomes" id="UP001241537">
    <property type="component" value="Unassembled WGS sequence"/>
</dbReference>
<dbReference type="EMBL" id="JAUSTO010000006">
    <property type="protein sequence ID" value="MDQ0152561.1"/>
    <property type="molecule type" value="Genomic_DNA"/>
</dbReference>
<gene>
    <name evidence="1" type="ORF">J2S20_001253</name>
</gene>
<name>A0AAE4ALX3_9FIRM</name>
<protein>
    <submittedName>
        <fullName evidence="1">Uncharacterized protein</fullName>
    </submittedName>
</protein>
<keyword evidence="2" id="KW-1185">Reference proteome</keyword>
<evidence type="ECO:0000313" key="1">
    <source>
        <dbReference type="EMBL" id="MDQ0152561.1"/>
    </source>
</evidence>
<evidence type="ECO:0000313" key="2">
    <source>
        <dbReference type="Proteomes" id="UP001241537"/>
    </source>
</evidence>
<accession>A0AAE4ALX3</accession>
<sequence>MGIDYIRLSVYNYIDNSINIFIDQYEDRFTPKPNINKERFGVQAD</sequence>
<dbReference type="AlphaFoldDB" id="A0AAE4ALX3"/>
<comment type="caution">
    <text evidence="1">The sequence shown here is derived from an EMBL/GenBank/DDBJ whole genome shotgun (WGS) entry which is preliminary data.</text>
</comment>
<proteinExistence type="predicted"/>
<reference evidence="1" key="1">
    <citation type="submission" date="2023-07" db="EMBL/GenBank/DDBJ databases">
        <title>Genomic Encyclopedia of Type Strains, Phase IV (KMG-IV): sequencing the most valuable type-strain genomes for metagenomic binning, comparative biology and taxonomic classification.</title>
        <authorList>
            <person name="Goeker M."/>
        </authorList>
    </citation>
    <scope>NUCLEOTIDE SEQUENCE</scope>
    <source>
        <strain evidence="1">DSM 19659</strain>
    </source>
</reference>